<proteinExistence type="predicted"/>
<name>A0ACC0N581_RHOML</name>
<accession>A0ACC0N581</accession>
<protein>
    <submittedName>
        <fullName evidence="1">Uncharacterized protein</fullName>
    </submittedName>
</protein>
<sequence>MGMRKAMFTFSLLALLLLKCGLLRCTEMALLSNLRICDRSFIGLFSYKRERPDSVCVQAIPSCLYLPHLVGKKC</sequence>
<comment type="caution">
    <text evidence="1">The sequence shown here is derived from an EMBL/GenBank/DDBJ whole genome shotgun (WGS) entry which is preliminary data.</text>
</comment>
<keyword evidence="2" id="KW-1185">Reference proteome</keyword>
<reference evidence="1" key="1">
    <citation type="submission" date="2022-02" db="EMBL/GenBank/DDBJ databases">
        <title>Plant Genome Project.</title>
        <authorList>
            <person name="Zhang R.-G."/>
        </authorList>
    </citation>
    <scope>NUCLEOTIDE SEQUENCE</scope>
    <source>
        <strain evidence="1">AT1</strain>
    </source>
</reference>
<dbReference type="Proteomes" id="UP001062846">
    <property type="component" value="Chromosome 7"/>
</dbReference>
<evidence type="ECO:0000313" key="1">
    <source>
        <dbReference type="EMBL" id="KAI8548146.1"/>
    </source>
</evidence>
<evidence type="ECO:0000313" key="2">
    <source>
        <dbReference type="Proteomes" id="UP001062846"/>
    </source>
</evidence>
<gene>
    <name evidence="1" type="ORF">RHMOL_Rhmol07G0249600</name>
</gene>
<dbReference type="EMBL" id="CM046394">
    <property type="protein sequence ID" value="KAI8548146.1"/>
    <property type="molecule type" value="Genomic_DNA"/>
</dbReference>
<organism evidence="1 2">
    <name type="scientific">Rhododendron molle</name>
    <name type="common">Chinese azalea</name>
    <name type="synonym">Azalea mollis</name>
    <dbReference type="NCBI Taxonomy" id="49168"/>
    <lineage>
        <taxon>Eukaryota</taxon>
        <taxon>Viridiplantae</taxon>
        <taxon>Streptophyta</taxon>
        <taxon>Embryophyta</taxon>
        <taxon>Tracheophyta</taxon>
        <taxon>Spermatophyta</taxon>
        <taxon>Magnoliopsida</taxon>
        <taxon>eudicotyledons</taxon>
        <taxon>Gunneridae</taxon>
        <taxon>Pentapetalae</taxon>
        <taxon>asterids</taxon>
        <taxon>Ericales</taxon>
        <taxon>Ericaceae</taxon>
        <taxon>Ericoideae</taxon>
        <taxon>Rhodoreae</taxon>
        <taxon>Rhododendron</taxon>
    </lineage>
</organism>